<dbReference type="PROSITE" id="PS50850">
    <property type="entry name" value="MFS"/>
    <property type="match status" value="1"/>
</dbReference>
<reference evidence="10" key="1">
    <citation type="journal article" date="2019" name="Int. J. Syst. Evol. Microbiol.">
        <title>The Global Catalogue of Microorganisms (GCM) 10K type strain sequencing project: providing services to taxonomists for standard genome sequencing and annotation.</title>
        <authorList>
            <consortium name="The Broad Institute Genomics Platform"/>
            <consortium name="The Broad Institute Genome Sequencing Center for Infectious Disease"/>
            <person name="Wu L."/>
            <person name="Ma J."/>
        </authorList>
    </citation>
    <scope>NUCLEOTIDE SEQUENCE [LARGE SCALE GENOMIC DNA]</scope>
    <source>
        <strain evidence="10">JCM 18537</strain>
    </source>
</reference>
<feature type="transmembrane region" description="Helical" evidence="7">
    <location>
        <begin position="57"/>
        <end position="85"/>
    </location>
</feature>
<evidence type="ECO:0000256" key="6">
    <source>
        <dbReference type="ARBA" id="ARBA00023136"/>
    </source>
</evidence>
<evidence type="ECO:0000256" key="1">
    <source>
        <dbReference type="ARBA" id="ARBA00004651"/>
    </source>
</evidence>
<dbReference type="PROSITE" id="PS00217">
    <property type="entry name" value="SUGAR_TRANSPORT_2"/>
    <property type="match status" value="1"/>
</dbReference>
<dbReference type="PROSITE" id="PS00216">
    <property type="entry name" value="SUGAR_TRANSPORT_1"/>
    <property type="match status" value="1"/>
</dbReference>
<feature type="domain" description="Major facilitator superfamily (MFS) profile" evidence="8">
    <location>
        <begin position="20"/>
        <end position="435"/>
    </location>
</feature>
<keyword evidence="10" id="KW-1185">Reference proteome</keyword>
<dbReference type="InterPro" id="IPR005829">
    <property type="entry name" value="Sugar_transporter_CS"/>
</dbReference>
<evidence type="ECO:0000256" key="7">
    <source>
        <dbReference type="SAM" id="Phobius"/>
    </source>
</evidence>
<dbReference type="InterPro" id="IPR036259">
    <property type="entry name" value="MFS_trans_sf"/>
</dbReference>
<dbReference type="SUPFAM" id="SSF103473">
    <property type="entry name" value="MFS general substrate transporter"/>
    <property type="match status" value="1"/>
</dbReference>
<feature type="transmembrane region" description="Helical" evidence="7">
    <location>
        <begin position="286"/>
        <end position="305"/>
    </location>
</feature>
<evidence type="ECO:0000313" key="10">
    <source>
        <dbReference type="Proteomes" id="UP001501645"/>
    </source>
</evidence>
<dbReference type="Gene3D" id="1.20.1250.20">
    <property type="entry name" value="MFS general substrate transporter like domains"/>
    <property type="match status" value="1"/>
</dbReference>
<evidence type="ECO:0000256" key="2">
    <source>
        <dbReference type="ARBA" id="ARBA00022448"/>
    </source>
</evidence>
<feature type="transmembrane region" description="Helical" evidence="7">
    <location>
        <begin position="192"/>
        <end position="211"/>
    </location>
</feature>
<feature type="transmembrane region" description="Helical" evidence="7">
    <location>
        <begin position="339"/>
        <end position="363"/>
    </location>
</feature>
<feature type="transmembrane region" description="Helical" evidence="7">
    <location>
        <begin position="158"/>
        <end position="180"/>
    </location>
</feature>
<feature type="transmembrane region" description="Helical" evidence="7">
    <location>
        <begin position="247"/>
        <end position="274"/>
    </location>
</feature>
<dbReference type="Proteomes" id="UP001501645">
    <property type="component" value="Unassembled WGS sequence"/>
</dbReference>
<accession>A0ABP9A1L5</accession>
<feature type="transmembrane region" description="Helical" evidence="7">
    <location>
        <begin position="409"/>
        <end position="426"/>
    </location>
</feature>
<keyword evidence="3" id="KW-1003">Cell membrane</keyword>
<feature type="transmembrane region" description="Helical" evidence="7">
    <location>
        <begin position="32"/>
        <end position="51"/>
    </location>
</feature>
<evidence type="ECO:0000256" key="5">
    <source>
        <dbReference type="ARBA" id="ARBA00022989"/>
    </source>
</evidence>
<keyword evidence="2" id="KW-0813">Transport</keyword>
<comment type="subcellular location">
    <subcellularLocation>
        <location evidence="1">Cell membrane</location>
        <topology evidence="1">Multi-pass membrane protein</topology>
    </subcellularLocation>
</comment>
<dbReference type="InterPro" id="IPR020846">
    <property type="entry name" value="MFS_dom"/>
</dbReference>
<dbReference type="Pfam" id="PF07690">
    <property type="entry name" value="MFS_1"/>
    <property type="match status" value="1"/>
</dbReference>
<gene>
    <name evidence="9" type="ORF">GCM10023351_14820</name>
</gene>
<protein>
    <submittedName>
        <fullName evidence="9">MFS transporter</fullName>
    </submittedName>
</protein>
<comment type="caution">
    <text evidence="9">The sequence shown here is derived from an EMBL/GenBank/DDBJ whole genome shotgun (WGS) entry which is preliminary data.</text>
</comment>
<dbReference type="PANTHER" id="PTHR43045">
    <property type="entry name" value="SHIKIMATE TRANSPORTER"/>
    <property type="match status" value="1"/>
</dbReference>
<dbReference type="RefSeq" id="WP_345437621.1">
    <property type="nucleotide sequence ID" value="NZ_BAABKO010000002.1"/>
</dbReference>
<keyword evidence="6 7" id="KW-0472">Membrane</keyword>
<dbReference type="PANTHER" id="PTHR43045:SF4">
    <property type="entry name" value="TRANSPORTER YDFJ-RELATED"/>
    <property type="match status" value="1"/>
</dbReference>
<dbReference type="InterPro" id="IPR005828">
    <property type="entry name" value="MFS_sugar_transport-like"/>
</dbReference>
<keyword evidence="4 7" id="KW-0812">Transmembrane</keyword>
<evidence type="ECO:0000259" key="8">
    <source>
        <dbReference type="PROSITE" id="PS50850"/>
    </source>
</evidence>
<dbReference type="Pfam" id="PF00083">
    <property type="entry name" value="Sugar_tr"/>
    <property type="match status" value="1"/>
</dbReference>
<feature type="transmembrane region" description="Helical" evidence="7">
    <location>
        <begin position="92"/>
        <end position="111"/>
    </location>
</feature>
<evidence type="ECO:0000256" key="4">
    <source>
        <dbReference type="ARBA" id="ARBA00022692"/>
    </source>
</evidence>
<sequence length="442" mass="47118">MVDTSTENITAPTRPQIMRTTIAGTLGTTLEYYDYVIYGLATALIFNQLFFSNLPPAMGFIAGFATYAVGFIVRPIGGIILGAIGDRIGRKIIMVLTIVLMGIATFAIGLLPTYEQVGVLAPILLIVCRLLQGFATGAELASSSSLMVESAPRAHRGFVGSFVSFGTNTGNLLATCVWLLISMLPEEQLLSWGWRLPFVGSIVLTFLGLWIRRGVRESHVFESVAERQRSVKMSQVYRNFFTSGWRAFLICFGLRIGEGGTSALYQVFLVGYIATLPGQSGSMGPTALLIASVFGLVTIPLIGILSDKVGRRRVFIILATIQLLFAFPGVMLISTGNPAAIIVAFLIASGICVQGLYATESAYMVEMFGLRHRLTGVTASKELGGLAGAGIAPLVIAAVLAAVGHWWVIGAYIAVLAGIGLVAAIISPEVRGRNLTVDEDAI</sequence>
<keyword evidence="5 7" id="KW-1133">Transmembrane helix</keyword>
<proteinExistence type="predicted"/>
<name>A0ABP9A1L5_9MICO</name>
<organism evidence="9 10">
    <name type="scientific">Microbacterium gilvum</name>
    <dbReference type="NCBI Taxonomy" id="1336204"/>
    <lineage>
        <taxon>Bacteria</taxon>
        <taxon>Bacillati</taxon>
        <taxon>Actinomycetota</taxon>
        <taxon>Actinomycetes</taxon>
        <taxon>Micrococcales</taxon>
        <taxon>Microbacteriaceae</taxon>
        <taxon>Microbacterium</taxon>
    </lineage>
</organism>
<dbReference type="EMBL" id="BAABKO010000002">
    <property type="protein sequence ID" value="GAA4771751.1"/>
    <property type="molecule type" value="Genomic_DNA"/>
</dbReference>
<dbReference type="InterPro" id="IPR011701">
    <property type="entry name" value="MFS"/>
</dbReference>
<feature type="transmembrane region" description="Helical" evidence="7">
    <location>
        <begin position="117"/>
        <end position="137"/>
    </location>
</feature>
<evidence type="ECO:0000313" key="9">
    <source>
        <dbReference type="EMBL" id="GAA4771751.1"/>
    </source>
</evidence>
<dbReference type="CDD" id="cd17369">
    <property type="entry name" value="MFS_ShiA_like"/>
    <property type="match status" value="1"/>
</dbReference>
<evidence type="ECO:0000256" key="3">
    <source>
        <dbReference type="ARBA" id="ARBA00022475"/>
    </source>
</evidence>
<feature type="transmembrane region" description="Helical" evidence="7">
    <location>
        <begin position="383"/>
        <end position="403"/>
    </location>
</feature>
<feature type="transmembrane region" description="Helical" evidence="7">
    <location>
        <begin position="314"/>
        <end position="333"/>
    </location>
</feature>